<dbReference type="InterPro" id="IPR036259">
    <property type="entry name" value="MFS_trans_sf"/>
</dbReference>
<evidence type="ECO:0000256" key="1">
    <source>
        <dbReference type="ARBA" id="ARBA00004141"/>
    </source>
</evidence>
<gene>
    <name evidence="13" type="ORF">CPRI1469_LOCUS9468</name>
</gene>
<evidence type="ECO:0000256" key="2">
    <source>
        <dbReference type="ARBA" id="ARBA00007535"/>
    </source>
</evidence>
<dbReference type="PANTHER" id="PTHR13890">
    <property type="entry name" value="RNA SPLICING PROTEIN MRS2, MITOCHONDRIAL"/>
    <property type="match status" value="1"/>
</dbReference>
<organism evidence="13">
    <name type="scientific">Chloropicon primus</name>
    <dbReference type="NCBI Taxonomy" id="1764295"/>
    <lineage>
        <taxon>Eukaryota</taxon>
        <taxon>Viridiplantae</taxon>
        <taxon>Chlorophyta</taxon>
        <taxon>Chloropicophyceae</taxon>
        <taxon>Chloropicales</taxon>
        <taxon>Chloropicaceae</taxon>
        <taxon>Chloropicon</taxon>
    </lineage>
</organism>
<feature type="region of interest" description="Disordered" evidence="12">
    <location>
        <begin position="91"/>
        <end position="123"/>
    </location>
</feature>
<dbReference type="PANTHER" id="PTHR13890:SF0">
    <property type="entry name" value="MAGNESIUM TRANSPORTER MRS2 HOMOLOG, MITOCHONDRIAL"/>
    <property type="match status" value="1"/>
</dbReference>
<protein>
    <recommendedName>
        <fullName evidence="10">Magnesium transporter</fullName>
    </recommendedName>
</protein>
<comment type="subcellular location">
    <subcellularLocation>
        <location evidence="1 10">Membrane</location>
        <topology evidence="1 10">Multi-pass membrane protein</topology>
    </subcellularLocation>
</comment>
<evidence type="ECO:0000256" key="8">
    <source>
        <dbReference type="ARBA" id="ARBA00023065"/>
    </source>
</evidence>
<keyword evidence="5 10" id="KW-0460">Magnesium</keyword>
<feature type="region of interest" description="Disordered" evidence="12">
    <location>
        <begin position="148"/>
        <end position="177"/>
    </location>
</feature>
<keyword evidence="9 10" id="KW-0472">Membrane</keyword>
<keyword evidence="6" id="KW-0809">Transit peptide</keyword>
<dbReference type="Gene3D" id="2.40.128.330">
    <property type="match status" value="1"/>
</dbReference>
<evidence type="ECO:0000256" key="7">
    <source>
        <dbReference type="ARBA" id="ARBA00022989"/>
    </source>
</evidence>
<evidence type="ECO:0000256" key="9">
    <source>
        <dbReference type="ARBA" id="ARBA00023136"/>
    </source>
</evidence>
<feature type="coiled-coil region" evidence="11">
    <location>
        <begin position="358"/>
        <end position="418"/>
    </location>
</feature>
<dbReference type="Pfam" id="PF22099">
    <property type="entry name" value="MRS2-like"/>
    <property type="match status" value="1"/>
</dbReference>
<feature type="region of interest" description="Disordered" evidence="12">
    <location>
        <begin position="1"/>
        <end position="28"/>
    </location>
</feature>
<comment type="similarity">
    <text evidence="2 10">Belongs to the CorA metal ion transporter (MIT) (TC 1.A.35.5) family.</text>
</comment>
<evidence type="ECO:0000313" key="13">
    <source>
        <dbReference type="EMBL" id="CAD9720595.1"/>
    </source>
</evidence>
<feature type="region of interest" description="Disordered" evidence="12">
    <location>
        <begin position="296"/>
        <end position="324"/>
    </location>
</feature>
<proteinExistence type="inferred from homology"/>
<evidence type="ECO:0000256" key="4">
    <source>
        <dbReference type="ARBA" id="ARBA00022692"/>
    </source>
</evidence>
<evidence type="ECO:0000256" key="6">
    <source>
        <dbReference type="ARBA" id="ARBA00022946"/>
    </source>
</evidence>
<name>A0A7S2T8A3_9CHLO</name>
<comment type="caution">
    <text evidence="10">Lacks conserved residue(s) required for the propagation of feature annotation.</text>
</comment>
<keyword evidence="4 10" id="KW-0812">Transmembrane</keyword>
<dbReference type="SUPFAM" id="SSF103473">
    <property type="entry name" value="MFS general substrate transporter"/>
    <property type="match status" value="1"/>
</dbReference>
<dbReference type="InterPro" id="IPR002523">
    <property type="entry name" value="MgTranspt_CorA/ZnTranspt_ZntB"/>
</dbReference>
<evidence type="ECO:0000256" key="10">
    <source>
        <dbReference type="RuleBase" id="RU366041"/>
    </source>
</evidence>
<feature type="coiled-coil region" evidence="11">
    <location>
        <begin position="484"/>
        <end position="511"/>
    </location>
</feature>
<feature type="compositionally biased region" description="Basic residues" evidence="12">
    <location>
        <begin position="441"/>
        <end position="452"/>
    </location>
</feature>
<keyword evidence="3 10" id="KW-0813">Transport</keyword>
<evidence type="ECO:0000256" key="3">
    <source>
        <dbReference type="ARBA" id="ARBA00022448"/>
    </source>
</evidence>
<evidence type="ECO:0000256" key="11">
    <source>
        <dbReference type="SAM" id="Coils"/>
    </source>
</evidence>
<keyword evidence="8 10" id="KW-0406">Ion transport</keyword>
<evidence type="ECO:0000256" key="12">
    <source>
        <dbReference type="SAM" id="MobiDB-lite"/>
    </source>
</evidence>
<dbReference type="GO" id="GO:0016020">
    <property type="term" value="C:membrane"/>
    <property type="evidence" value="ECO:0007669"/>
    <property type="project" value="UniProtKB-SubCell"/>
</dbReference>
<dbReference type="EMBL" id="HBHL01014410">
    <property type="protein sequence ID" value="CAD9720595.1"/>
    <property type="molecule type" value="Transcribed_RNA"/>
</dbReference>
<accession>A0A7S2T8A3</accession>
<dbReference type="GO" id="GO:0015095">
    <property type="term" value="F:magnesium ion transmembrane transporter activity"/>
    <property type="evidence" value="ECO:0007669"/>
    <property type="project" value="TreeGrafter"/>
</dbReference>
<reference evidence="13" key="1">
    <citation type="submission" date="2021-01" db="EMBL/GenBank/DDBJ databases">
        <authorList>
            <person name="Corre E."/>
            <person name="Pelletier E."/>
            <person name="Niang G."/>
            <person name="Scheremetjew M."/>
            <person name="Finn R."/>
            <person name="Kale V."/>
            <person name="Holt S."/>
            <person name="Cochrane G."/>
            <person name="Meng A."/>
            <person name="Brown T."/>
            <person name="Cohen L."/>
        </authorList>
    </citation>
    <scope>NUCLEOTIDE SEQUENCE</scope>
    <source>
        <strain evidence="13">CCMP1205</strain>
    </source>
</reference>
<sequence length="611" mass="67158">MMPSLVGHRLGGTRPSSNHHVGGKRHGLHKTTTTTMSMVCKSGPGRGAVQAGRLGSGVGASTSSVVAVAARILPSTSSALSSLRLAQAATRQRRGAGVLCRTESPSARSSQGRDKSRDSLDEDEAGDSILLKELLMHATESRKRLHKQAAGTLSSMAKGGGMRPKPTGKKKGLDPLDFTHDNDYNTINVEEGKQVVTGSLVYEVLTMDWKGGTYRAYLKRRDLLRHYDLQPRDLRRIDPALSDPSPCLSVRDNAILISMGGMRGIISANKAIVFEPDSPYTKKFIEIVSPRLAASSGTTNLEDSDTKEASNGSEAGEAPSGETQQYNIINSVNARKLQEDKNLPFELECCEGSLMVLVGQLDNELDRIELRIGNLLEKLPAQVNTENLEELRKVKSILVELESKSEQVTELLADFLEDEDDIAGMNLTSQLMKKEEESRNSKTKKKSKRKSGKASGSGRSRSEEPEAVAEQEIKGELVTIALDDSEIENILEEAEEELEEVEDLIEYYLQRCTSIFSETQTLLVGMRDMEESISVVLSSRRFEVNRLELALSMGSFAASLGAMISGIFGMNLRNKFEESVAGFYGTTAAIMVLCFAVFWFLYRYTKRRRIL</sequence>
<feature type="region of interest" description="Disordered" evidence="12">
    <location>
        <begin position="429"/>
        <end position="470"/>
    </location>
</feature>
<dbReference type="CDD" id="cd12823">
    <property type="entry name" value="Mrs2_Mfm1p-like"/>
    <property type="match status" value="1"/>
</dbReference>
<keyword evidence="7 10" id="KW-1133">Transmembrane helix</keyword>
<dbReference type="Gene3D" id="1.20.58.340">
    <property type="entry name" value="Magnesium transport protein CorA, transmembrane region"/>
    <property type="match status" value="1"/>
</dbReference>
<dbReference type="Pfam" id="PF01544">
    <property type="entry name" value="CorA"/>
    <property type="match status" value="1"/>
</dbReference>
<comment type="function">
    <text evidence="10">Magnesium transporter that may mediate the influx of magnesium.</text>
</comment>
<dbReference type="AlphaFoldDB" id="A0A7S2T8A3"/>
<feature type="transmembrane region" description="Helical" evidence="10">
    <location>
        <begin position="581"/>
        <end position="602"/>
    </location>
</feature>
<dbReference type="InterPro" id="IPR039204">
    <property type="entry name" value="MRS2-like"/>
</dbReference>
<evidence type="ECO:0000256" key="5">
    <source>
        <dbReference type="ARBA" id="ARBA00022842"/>
    </source>
</evidence>
<keyword evidence="11" id="KW-0175">Coiled coil</keyword>